<evidence type="ECO:0000259" key="4">
    <source>
        <dbReference type="PROSITE" id="PS50943"/>
    </source>
</evidence>
<dbReference type="PANTHER" id="PTHR36511:SF4">
    <property type="entry name" value="ANTITOXIN MQSA"/>
    <property type="match status" value="1"/>
</dbReference>
<evidence type="ECO:0000313" key="5">
    <source>
        <dbReference type="EMBL" id="KLT73202.1"/>
    </source>
</evidence>
<dbReference type="InterPro" id="IPR001387">
    <property type="entry name" value="Cro/C1-type_HTH"/>
</dbReference>
<evidence type="ECO:0000313" key="6">
    <source>
        <dbReference type="Proteomes" id="UP000036027"/>
    </source>
</evidence>
<evidence type="ECO:0000256" key="1">
    <source>
        <dbReference type="ARBA" id="ARBA00023015"/>
    </source>
</evidence>
<dbReference type="EMBL" id="JTDO01000005">
    <property type="protein sequence ID" value="KLT73202.1"/>
    <property type="molecule type" value="Genomic_DNA"/>
</dbReference>
<dbReference type="STRING" id="1470200.PL75_04710"/>
<dbReference type="RefSeq" id="WP_047760754.1">
    <property type="nucleotide sequence ID" value="NZ_CP091510.1"/>
</dbReference>
<gene>
    <name evidence="5" type="ORF">PL75_04710</name>
</gene>
<dbReference type="InterPro" id="IPR010982">
    <property type="entry name" value="Lambda_DNA-bd_dom_sf"/>
</dbReference>
<proteinExistence type="predicted"/>
<dbReference type="GO" id="GO:0003677">
    <property type="term" value="F:DNA binding"/>
    <property type="evidence" value="ECO:0007669"/>
    <property type="project" value="UniProtKB-KW"/>
</dbReference>
<comment type="caution">
    <text evidence="5">The sequence shown here is derived from an EMBL/GenBank/DDBJ whole genome shotgun (WGS) entry which is preliminary data.</text>
</comment>
<dbReference type="PATRIC" id="fig|1470200.3.peg.2093"/>
<dbReference type="PROSITE" id="PS50943">
    <property type="entry name" value="HTH_CROC1"/>
    <property type="match status" value="1"/>
</dbReference>
<dbReference type="Proteomes" id="UP000036027">
    <property type="component" value="Unassembled WGS sequence"/>
</dbReference>
<dbReference type="Gene3D" id="1.10.260.40">
    <property type="entry name" value="lambda repressor-like DNA-binding domains"/>
    <property type="match status" value="1"/>
</dbReference>
<dbReference type="OrthoDB" id="9799384at2"/>
<keyword evidence="3" id="KW-0804">Transcription</keyword>
<reference evidence="5 6" key="1">
    <citation type="submission" date="2014-11" db="EMBL/GenBank/DDBJ databases">
        <title>Genome of a novel goose pathogen.</title>
        <authorList>
            <person name="Hansen C.M."/>
            <person name="Hueffer K."/>
            <person name="Choi S.C."/>
        </authorList>
    </citation>
    <scope>NUCLEOTIDE SEQUENCE [LARGE SCALE GENOMIC DNA]</scope>
    <source>
        <strain evidence="5 6">KH1503</strain>
    </source>
</reference>
<dbReference type="CDD" id="cd00093">
    <property type="entry name" value="HTH_XRE"/>
    <property type="match status" value="1"/>
</dbReference>
<sequence length="79" mass="9007">MKADTMSATEIYHLRRSIRLSGAKRFHTTTQREFADILGVSLDAVKAWEQGRRRPRAAAVTLLNLIRRNPAIVETMKVD</sequence>
<dbReference type="InterPro" id="IPR032758">
    <property type="entry name" value="MqsA/HigA-2"/>
</dbReference>
<organism evidence="5 6">
    <name type="scientific">Neisseria arctica</name>
    <dbReference type="NCBI Taxonomy" id="1470200"/>
    <lineage>
        <taxon>Bacteria</taxon>
        <taxon>Pseudomonadati</taxon>
        <taxon>Pseudomonadota</taxon>
        <taxon>Betaproteobacteria</taxon>
        <taxon>Neisseriales</taxon>
        <taxon>Neisseriaceae</taxon>
        <taxon>Neisseria</taxon>
    </lineage>
</organism>
<dbReference type="InterPro" id="IPR052359">
    <property type="entry name" value="HTH-type_reg/antitoxin"/>
</dbReference>
<evidence type="ECO:0000256" key="3">
    <source>
        <dbReference type="ARBA" id="ARBA00023163"/>
    </source>
</evidence>
<keyword evidence="2" id="KW-0238">DNA-binding</keyword>
<keyword evidence="6" id="KW-1185">Reference proteome</keyword>
<evidence type="ECO:0000256" key="2">
    <source>
        <dbReference type="ARBA" id="ARBA00023125"/>
    </source>
</evidence>
<accession>A0A0J0YSX8</accession>
<dbReference type="PANTHER" id="PTHR36511">
    <property type="entry name" value="MERR FAMILY BACTERIAL REGULATORY PROTEIN"/>
    <property type="match status" value="1"/>
</dbReference>
<keyword evidence="1" id="KW-0805">Transcription regulation</keyword>
<dbReference type="Pfam" id="PF15731">
    <property type="entry name" value="MqsA_antitoxin"/>
    <property type="match status" value="1"/>
</dbReference>
<name>A0A0J0YSX8_9NEIS</name>
<dbReference type="AlphaFoldDB" id="A0A0J0YSX8"/>
<protein>
    <recommendedName>
        <fullName evidence="4">HTH cro/C1-type domain-containing protein</fullName>
    </recommendedName>
</protein>
<feature type="domain" description="HTH cro/C1-type" evidence="4">
    <location>
        <begin position="30"/>
        <end position="73"/>
    </location>
</feature>
<dbReference type="SUPFAM" id="SSF47413">
    <property type="entry name" value="lambda repressor-like DNA-binding domains"/>
    <property type="match status" value="1"/>
</dbReference>